<evidence type="ECO:0000256" key="1">
    <source>
        <dbReference type="SAM" id="MobiDB-lite"/>
    </source>
</evidence>
<dbReference type="PANTHER" id="PTHR26312:SF168">
    <property type="entry name" value="OS06G0606700 PROTEIN"/>
    <property type="match status" value="1"/>
</dbReference>
<evidence type="ECO:0000313" key="2">
    <source>
        <dbReference type="EMBL" id="KAA8525465.1"/>
    </source>
</evidence>
<feature type="compositionally biased region" description="Polar residues" evidence="1">
    <location>
        <begin position="1"/>
        <end position="10"/>
    </location>
</feature>
<proteinExistence type="predicted"/>
<name>A0A5J5A320_9ASTE</name>
<reference evidence="2 3" key="1">
    <citation type="submission" date="2019-09" db="EMBL/GenBank/DDBJ databases">
        <title>A chromosome-level genome assembly of the Chinese tupelo Nyssa sinensis.</title>
        <authorList>
            <person name="Yang X."/>
            <person name="Kang M."/>
            <person name="Yang Y."/>
            <person name="Xiong H."/>
            <person name="Wang M."/>
            <person name="Zhang Z."/>
            <person name="Wang Z."/>
            <person name="Wu H."/>
            <person name="Ma T."/>
            <person name="Liu J."/>
            <person name="Xi Z."/>
        </authorList>
    </citation>
    <scope>NUCLEOTIDE SEQUENCE [LARGE SCALE GENOMIC DNA]</scope>
    <source>
        <strain evidence="2">J267</strain>
        <tissue evidence="2">Leaf</tissue>
    </source>
</reference>
<dbReference type="EMBL" id="CM018046">
    <property type="protein sequence ID" value="KAA8525465.1"/>
    <property type="molecule type" value="Genomic_DNA"/>
</dbReference>
<evidence type="ECO:0000313" key="3">
    <source>
        <dbReference type="Proteomes" id="UP000325577"/>
    </source>
</evidence>
<gene>
    <name evidence="2" type="ORF">F0562_007320</name>
</gene>
<accession>A0A5J5A320</accession>
<dbReference type="AlphaFoldDB" id="A0A5J5A320"/>
<dbReference type="OrthoDB" id="439046at2759"/>
<organism evidence="2 3">
    <name type="scientific">Nyssa sinensis</name>
    <dbReference type="NCBI Taxonomy" id="561372"/>
    <lineage>
        <taxon>Eukaryota</taxon>
        <taxon>Viridiplantae</taxon>
        <taxon>Streptophyta</taxon>
        <taxon>Embryophyta</taxon>
        <taxon>Tracheophyta</taxon>
        <taxon>Spermatophyta</taxon>
        <taxon>Magnoliopsida</taxon>
        <taxon>eudicotyledons</taxon>
        <taxon>Gunneridae</taxon>
        <taxon>Pentapetalae</taxon>
        <taxon>asterids</taxon>
        <taxon>Cornales</taxon>
        <taxon>Nyssaceae</taxon>
        <taxon>Nyssa</taxon>
    </lineage>
</organism>
<dbReference type="Gene3D" id="1.25.40.10">
    <property type="entry name" value="Tetratricopeptide repeat domain"/>
    <property type="match status" value="1"/>
</dbReference>
<dbReference type="PANTHER" id="PTHR26312">
    <property type="entry name" value="TETRATRICOPEPTIDE REPEAT PROTEIN 5"/>
    <property type="match status" value="1"/>
</dbReference>
<feature type="compositionally biased region" description="Gly residues" evidence="1">
    <location>
        <begin position="121"/>
        <end position="133"/>
    </location>
</feature>
<dbReference type="Proteomes" id="UP000325577">
    <property type="component" value="Linkage Group LG3"/>
</dbReference>
<sequence length="288" mass="30940">MLLRSPSTPVFKSPEAPPRLSVSVSLSPDYRPHVVDSVKKTSQSDLKGLSKAKTKLLSNGHPNFVILDTKKQEKQVALGLISKTISLDRWLLNPGSDESLVAEEDEECALLAGSSGGGGMISSGGGGGGGGGDSGDEYSGSSHGFEGTDEYYQKMIKANPGNPLLLGNYARFLKEVRGDIVKAEEYCGRAIVGNANDGNVFSLYGELIWHAHRDGRRAHCYFDQAVQAAPQDCYVLASYARFLWDAEDEDEGKEKDEKQQHEINITSASPTSFFQGFAAPPPHVAASS</sequence>
<feature type="region of interest" description="Disordered" evidence="1">
    <location>
        <begin position="121"/>
        <end position="143"/>
    </location>
</feature>
<feature type="region of interest" description="Disordered" evidence="1">
    <location>
        <begin position="1"/>
        <end position="26"/>
    </location>
</feature>
<keyword evidence="3" id="KW-1185">Reference proteome</keyword>
<protein>
    <submittedName>
        <fullName evidence="2">Uncharacterized protein</fullName>
    </submittedName>
</protein>
<dbReference type="SUPFAM" id="SSF48452">
    <property type="entry name" value="TPR-like"/>
    <property type="match status" value="1"/>
</dbReference>
<dbReference type="InterPro" id="IPR011990">
    <property type="entry name" value="TPR-like_helical_dom_sf"/>
</dbReference>